<accession>A0A9Q1G9T7</accession>
<evidence type="ECO:0000313" key="2">
    <source>
        <dbReference type="EMBL" id="KAJ8379733.1"/>
    </source>
</evidence>
<comment type="caution">
    <text evidence="2">The sequence shown here is derived from an EMBL/GenBank/DDBJ whole genome shotgun (WGS) entry which is preliminary data.</text>
</comment>
<dbReference type="Proteomes" id="UP001152622">
    <property type="component" value="Chromosome 1"/>
</dbReference>
<organism evidence="2 3">
    <name type="scientific">Synaphobranchus kaupii</name>
    <name type="common">Kaup's arrowtooth eel</name>
    <dbReference type="NCBI Taxonomy" id="118154"/>
    <lineage>
        <taxon>Eukaryota</taxon>
        <taxon>Metazoa</taxon>
        <taxon>Chordata</taxon>
        <taxon>Craniata</taxon>
        <taxon>Vertebrata</taxon>
        <taxon>Euteleostomi</taxon>
        <taxon>Actinopterygii</taxon>
        <taxon>Neopterygii</taxon>
        <taxon>Teleostei</taxon>
        <taxon>Anguilliformes</taxon>
        <taxon>Synaphobranchidae</taxon>
        <taxon>Synaphobranchus</taxon>
    </lineage>
</organism>
<reference evidence="2" key="1">
    <citation type="journal article" date="2023" name="Science">
        <title>Genome structures resolve the early diversification of teleost fishes.</title>
        <authorList>
            <person name="Parey E."/>
            <person name="Louis A."/>
            <person name="Montfort J."/>
            <person name="Bouchez O."/>
            <person name="Roques C."/>
            <person name="Iampietro C."/>
            <person name="Lluch J."/>
            <person name="Castinel A."/>
            <person name="Donnadieu C."/>
            <person name="Desvignes T."/>
            <person name="Floi Bucao C."/>
            <person name="Jouanno E."/>
            <person name="Wen M."/>
            <person name="Mejri S."/>
            <person name="Dirks R."/>
            <person name="Jansen H."/>
            <person name="Henkel C."/>
            <person name="Chen W.J."/>
            <person name="Zahm M."/>
            <person name="Cabau C."/>
            <person name="Klopp C."/>
            <person name="Thompson A.W."/>
            <person name="Robinson-Rechavi M."/>
            <person name="Braasch I."/>
            <person name="Lecointre G."/>
            <person name="Bobe J."/>
            <person name="Postlethwait J.H."/>
            <person name="Berthelot C."/>
            <person name="Roest Crollius H."/>
            <person name="Guiguen Y."/>
        </authorList>
    </citation>
    <scope>NUCLEOTIDE SEQUENCE</scope>
    <source>
        <strain evidence="2">WJC10195</strain>
    </source>
</reference>
<feature type="compositionally biased region" description="Polar residues" evidence="1">
    <location>
        <begin position="20"/>
        <end position="31"/>
    </location>
</feature>
<protein>
    <submittedName>
        <fullName evidence="2">Uncharacterized protein</fullName>
    </submittedName>
</protein>
<proteinExistence type="predicted"/>
<gene>
    <name evidence="2" type="ORF">SKAU_G00005110</name>
</gene>
<evidence type="ECO:0000256" key="1">
    <source>
        <dbReference type="SAM" id="MobiDB-lite"/>
    </source>
</evidence>
<name>A0A9Q1G9T7_SYNKA</name>
<keyword evidence="3" id="KW-1185">Reference proteome</keyword>
<evidence type="ECO:0000313" key="3">
    <source>
        <dbReference type="Proteomes" id="UP001152622"/>
    </source>
</evidence>
<dbReference type="EMBL" id="JAINUF010000001">
    <property type="protein sequence ID" value="KAJ8379733.1"/>
    <property type="molecule type" value="Genomic_DNA"/>
</dbReference>
<dbReference type="AlphaFoldDB" id="A0A9Q1G9T7"/>
<feature type="region of interest" description="Disordered" evidence="1">
    <location>
        <begin position="1"/>
        <end position="31"/>
    </location>
</feature>
<sequence>MCTAVRRSSPAMSAPCIQQDRAQGTARSSDTLPFHCRHPKPGQLLSACRSVSIPRGLWADGDFYHH</sequence>